<evidence type="ECO:0000313" key="1">
    <source>
        <dbReference type="EMBL" id="ESE42693.1"/>
    </source>
</evidence>
<dbReference type="Proteomes" id="UP000017548">
    <property type="component" value="Unassembled WGS sequence"/>
</dbReference>
<sequence>AIFYGKAISNDGFFVCGI</sequence>
<organism evidence="1 2">
    <name type="scientific">Shewanella decolorationis S12</name>
    <dbReference type="NCBI Taxonomy" id="1353536"/>
    <lineage>
        <taxon>Bacteria</taxon>
        <taxon>Pseudomonadati</taxon>
        <taxon>Pseudomonadota</taxon>
        <taxon>Gammaproteobacteria</taxon>
        <taxon>Alteromonadales</taxon>
        <taxon>Shewanellaceae</taxon>
        <taxon>Shewanella</taxon>
    </lineage>
</organism>
<accession>A0ABP2Z7T4</accession>
<reference evidence="1 2" key="1">
    <citation type="journal article" date="2013" name="Genome Announc.">
        <title>Draft Genome Sequence of Shewanella decolorationis S12, a Dye-Degrading Bacterium Isolated from a Wastewater Treatment Plant.</title>
        <authorList>
            <person name="Xu M."/>
            <person name="Fang Y."/>
            <person name="Liu J."/>
            <person name="Chen X."/>
            <person name="Sun G."/>
            <person name="Guo J."/>
            <person name="Hua Z."/>
            <person name="Tu Q."/>
            <person name="Wu L."/>
            <person name="Zhou J."/>
            <person name="Liu X."/>
        </authorList>
    </citation>
    <scope>NUCLEOTIDE SEQUENCE [LARGE SCALE GENOMIC DNA]</scope>
    <source>
        <strain evidence="1 2">S12</strain>
    </source>
</reference>
<protein>
    <submittedName>
        <fullName evidence="1">Uncharacterized protein</fullName>
    </submittedName>
</protein>
<comment type="caution">
    <text evidence="1">The sequence shown here is derived from an EMBL/GenBank/DDBJ whole genome shotgun (WGS) entry which is preliminary data.</text>
</comment>
<gene>
    <name evidence="1" type="ORF">SHD_0618</name>
</gene>
<evidence type="ECO:0000313" key="2">
    <source>
        <dbReference type="Proteomes" id="UP000017548"/>
    </source>
</evidence>
<keyword evidence="2" id="KW-1185">Reference proteome</keyword>
<name>A0ABP2Z7T4_9GAMM</name>
<proteinExistence type="predicted"/>
<feature type="non-terminal residue" evidence="1">
    <location>
        <position position="1"/>
    </location>
</feature>
<dbReference type="EMBL" id="AXZL01000046">
    <property type="protein sequence ID" value="ESE42693.1"/>
    <property type="molecule type" value="Genomic_DNA"/>
</dbReference>